<feature type="compositionally biased region" description="Polar residues" evidence="1">
    <location>
        <begin position="58"/>
        <end position="67"/>
    </location>
</feature>
<dbReference type="Proteomes" id="UP000008022">
    <property type="component" value="Unassembled WGS sequence"/>
</dbReference>
<dbReference type="OMA" id="KIECDPR"/>
<evidence type="ECO:0000313" key="4">
    <source>
        <dbReference type="Proteomes" id="UP000008022"/>
    </source>
</evidence>
<dbReference type="Gramene" id="ORUFI09G10900.1">
    <property type="protein sequence ID" value="ORUFI09G10900.1"/>
    <property type="gene ID" value="ORUFI09G10900"/>
</dbReference>
<feature type="signal peptide" evidence="2">
    <location>
        <begin position="1"/>
        <end position="18"/>
    </location>
</feature>
<sequence length="227" mass="23784">MVAAAVAASFALRPMVAAAVSPPPRHRLLLPPPPGRCLLHPPPTVAASFTHRPRSPPCLQNSKSGSLPPSHLHHARSGSYRAKDEDNAGARTIGERGTTPLPNAIDKPLRPSPLISGRRQASTSPTLPLTVPATMNSGAPDLDTMNSEVADPTIPSLGAPDPAVLASATPDPFVSDPPSTPPHVVEVNLPWGEQASAVPFHPILSKIECDPRLHPSSRYVLKLVASP</sequence>
<keyword evidence="2" id="KW-0732">Signal</keyword>
<evidence type="ECO:0000256" key="2">
    <source>
        <dbReference type="SAM" id="SignalP"/>
    </source>
</evidence>
<dbReference type="AlphaFoldDB" id="A0A0E0QRD7"/>
<organism evidence="3 4">
    <name type="scientific">Oryza rufipogon</name>
    <name type="common">Brownbeard rice</name>
    <name type="synonym">Asian wild rice</name>
    <dbReference type="NCBI Taxonomy" id="4529"/>
    <lineage>
        <taxon>Eukaryota</taxon>
        <taxon>Viridiplantae</taxon>
        <taxon>Streptophyta</taxon>
        <taxon>Embryophyta</taxon>
        <taxon>Tracheophyta</taxon>
        <taxon>Spermatophyta</taxon>
        <taxon>Magnoliopsida</taxon>
        <taxon>Liliopsida</taxon>
        <taxon>Poales</taxon>
        <taxon>Poaceae</taxon>
        <taxon>BOP clade</taxon>
        <taxon>Oryzoideae</taxon>
        <taxon>Oryzeae</taxon>
        <taxon>Oryzinae</taxon>
        <taxon>Oryza</taxon>
    </lineage>
</organism>
<reference evidence="3" key="2">
    <citation type="submission" date="2015-06" db="UniProtKB">
        <authorList>
            <consortium name="EnsemblPlants"/>
        </authorList>
    </citation>
    <scope>IDENTIFICATION</scope>
</reference>
<reference evidence="4" key="1">
    <citation type="submission" date="2013-06" db="EMBL/GenBank/DDBJ databases">
        <authorList>
            <person name="Zhao Q."/>
        </authorList>
    </citation>
    <scope>NUCLEOTIDE SEQUENCE</scope>
    <source>
        <strain evidence="4">cv. W1943</strain>
    </source>
</reference>
<feature type="compositionally biased region" description="Polar residues" evidence="1">
    <location>
        <begin position="119"/>
        <end position="136"/>
    </location>
</feature>
<feature type="chain" id="PRO_5002371695" evidence="2">
    <location>
        <begin position="19"/>
        <end position="227"/>
    </location>
</feature>
<name>A0A0E0QRD7_ORYRU</name>
<evidence type="ECO:0000256" key="1">
    <source>
        <dbReference type="SAM" id="MobiDB-lite"/>
    </source>
</evidence>
<feature type="region of interest" description="Disordered" evidence="1">
    <location>
        <begin position="50"/>
        <end position="136"/>
    </location>
</feature>
<evidence type="ECO:0000313" key="3">
    <source>
        <dbReference type="EnsemblPlants" id="ORUFI09G10900.1"/>
    </source>
</evidence>
<keyword evidence="4" id="KW-1185">Reference proteome</keyword>
<dbReference type="EnsemblPlants" id="ORUFI09G10900.1">
    <property type="protein sequence ID" value="ORUFI09G10900.1"/>
    <property type="gene ID" value="ORUFI09G10900"/>
</dbReference>
<proteinExistence type="predicted"/>
<accession>A0A0E0QRD7</accession>
<dbReference type="HOGENOM" id="CLU_106486_0_0_1"/>
<protein>
    <submittedName>
        <fullName evidence="3">Uncharacterized protein</fullName>
    </submittedName>
</protein>